<organism evidence="3 4">
    <name type="scientific">Fragilariopsis cylindrus CCMP1102</name>
    <dbReference type="NCBI Taxonomy" id="635003"/>
    <lineage>
        <taxon>Eukaryota</taxon>
        <taxon>Sar</taxon>
        <taxon>Stramenopiles</taxon>
        <taxon>Ochrophyta</taxon>
        <taxon>Bacillariophyta</taxon>
        <taxon>Bacillariophyceae</taxon>
        <taxon>Bacillariophycidae</taxon>
        <taxon>Bacillariales</taxon>
        <taxon>Bacillariaceae</taxon>
        <taxon>Fragilariopsis</taxon>
    </lineage>
</organism>
<dbReference type="SMART" id="SM00727">
    <property type="entry name" value="STI1"/>
    <property type="match status" value="2"/>
</dbReference>
<keyword evidence="4" id="KW-1185">Reference proteome</keyword>
<dbReference type="InterPro" id="IPR006636">
    <property type="entry name" value="STI1_HS-bd"/>
</dbReference>
<feature type="compositionally biased region" description="Gly residues" evidence="1">
    <location>
        <begin position="407"/>
        <end position="426"/>
    </location>
</feature>
<proteinExistence type="predicted"/>
<dbReference type="InterPro" id="IPR036339">
    <property type="entry name" value="PUB-like_dom_sf"/>
</dbReference>
<dbReference type="AlphaFoldDB" id="A0A1E7F4F6"/>
<dbReference type="InterPro" id="IPR000626">
    <property type="entry name" value="Ubiquitin-like_dom"/>
</dbReference>
<dbReference type="Gene3D" id="1.20.58.2190">
    <property type="match status" value="1"/>
</dbReference>
<evidence type="ECO:0000313" key="4">
    <source>
        <dbReference type="Proteomes" id="UP000095751"/>
    </source>
</evidence>
<protein>
    <recommendedName>
        <fullName evidence="2">Ubiquitin-like domain-containing protein</fullName>
    </recommendedName>
</protein>
<dbReference type="Gene3D" id="3.10.20.90">
    <property type="entry name" value="Phosphatidylinositol 3-kinase Catalytic Subunit, Chain A, domain 1"/>
    <property type="match status" value="1"/>
</dbReference>
<dbReference type="SUPFAM" id="SSF143503">
    <property type="entry name" value="PUG domain-like"/>
    <property type="match status" value="1"/>
</dbReference>
<dbReference type="SMART" id="SM00213">
    <property type="entry name" value="UBQ"/>
    <property type="match status" value="1"/>
</dbReference>
<evidence type="ECO:0000256" key="1">
    <source>
        <dbReference type="SAM" id="MobiDB-lite"/>
    </source>
</evidence>
<feature type="compositionally biased region" description="Low complexity" evidence="1">
    <location>
        <begin position="437"/>
        <end position="452"/>
    </location>
</feature>
<dbReference type="Pfam" id="PF00240">
    <property type="entry name" value="ubiquitin"/>
    <property type="match status" value="1"/>
</dbReference>
<feature type="region of interest" description="Disordered" evidence="1">
    <location>
        <begin position="405"/>
        <end position="476"/>
    </location>
</feature>
<dbReference type="InterPro" id="IPR029071">
    <property type="entry name" value="Ubiquitin-like_domsf"/>
</dbReference>
<dbReference type="Pfam" id="PF09409">
    <property type="entry name" value="PUB"/>
    <property type="match status" value="1"/>
</dbReference>
<dbReference type="EMBL" id="KV784364">
    <property type="protein sequence ID" value="OEU12743.1"/>
    <property type="molecule type" value="Genomic_DNA"/>
</dbReference>
<dbReference type="InterPro" id="IPR018997">
    <property type="entry name" value="PUB_domain"/>
</dbReference>
<dbReference type="SUPFAM" id="SSF54236">
    <property type="entry name" value="Ubiquitin-like"/>
    <property type="match status" value="1"/>
</dbReference>
<evidence type="ECO:0000313" key="3">
    <source>
        <dbReference type="EMBL" id="OEU12743.1"/>
    </source>
</evidence>
<dbReference type="PANTHER" id="PTHR23153:SF38">
    <property type="entry name" value="UBX DOMAIN-CONTAINING PROTEIN 6"/>
    <property type="match status" value="1"/>
</dbReference>
<feature type="domain" description="Ubiquitin-like" evidence="2">
    <location>
        <begin position="1"/>
        <end position="83"/>
    </location>
</feature>
<feature type="compositionally biased region" description="Basic and acidic residues" evidence="1">
    <location>
        <begin position="467"/>
        <end position="476"/>
    </location>
</feature>
<accession>A0A1E7F4F6</accession>
<dbReference type="PANTHER" id="PTHR23153">
    <property type="entry name" value="UBX-RELATED"/>
    <property type="match status" value="1"/>
</dbReference>
<dbReference type="SMART" id="SM00580">
    <property type="entry name" value="PUG"/>
    <property type="match status" value="1"/>
</dbReference>
<dbReference type="KEGG" id="fcy:FRACYDRAFT_243999"/>
<gene>
    <name evidence="3" type="ORF">FRACYDRAFT_243999</name>
</gene>
<dbReference type="CDD" id="cd09212">
    <property type="entry name" value="PUB"/>
    <property type="match status" value="1"/>
</dbReference>
<dbReference type="InParanoid" id="A0A1E7F4F6"/>
<reference evidence="3 4" key="1">
    <citation type="submission" date="2016-09" db="EMBL/GenBank/DDBJ databases">
        <title>Extensive genetic diversity and differential bi-allelic expression allows diatom success in the polar Southern Ocean.</title>
        <authorList>
            <consortium name="DOE Joint Genome Institute"/>
            <person name="Mock T."/>
            <person name="Otillar R.P."/>
            <person name="Strauss J."/>
            <person name="Dupont C."/>
            <person name="Frickenhaus S."/>
            <person name="Maumus F."/>
            <person name="Mcmullan M."/>
            <person name="Sanges R."/>
            <person name="Schmutz J."/>
            <person name="Toseland A."/>
            <person name="Valas R."/>
            <person name="Veluchamy A."/>
            <person name="Ward B.J."/>
            <person name="Allen A."/>
            <person name="Barry K."/>
            <person name="Falciatore A."/>
            <person name="Ferrante M."/>
            <person name="Fortunato A.E."/>
            <person name="Gloeckner G."/>
            <person name="Gruber A."/>
            <person name="Hipkin R."/>
            <person name="Janech M."/>
            <person name="Kroth P."/>
            <person name="Leese F."/>
            <person name="Lindquist E."/>
            <person name="Lyon B.R."/>
            <person name="Martin J."/>
            <person name="Mayer C."/>
            <person name="Parker M."/>
            <person name="Quesneville H."/>
            <person name="Raymond J."/>
            <person name="Uhlig C."/>
            <person name="Valentin K.U."/>
            <person name="Worden A.Z."/>
            <person name="Armbrust E.V."/>
            <person name="Bowler C."/>
            <person name="Green B."/>
            <person name="Moulton V."/>
            <person name="Van Oosterhout C."/>
            <person name="Grigoriev I."/>
        </authorList>
    </citation>
    <scope>NUCLEOTIDE SEQUENCE [LARGE SCALE GENOMIC DNA]</scope>
    <source>
        <strain evidence="3 4">CCMP1102</strain>
    </source>
</reference>
<dbReference type="OrthoDB" id="47788at2759"/>
<feature type="compositionally biased region" description="Low complexity" evidence="1">
    <location>
        <begin position="98"/>
        <end position="120"/>
    </location>
</feature>
<feature type="region of interest" description="Disordered" evidence="1">
    <location>
        <begin position="98"/>
        <end position="145"/>
    </location>
</feature>
<dbReference type="PROSITE" id="PS50053">
    <property type="entry name" value="UBIQUITIN_2"/>
    <property type="match status" value="1"/>
</dbReference>
<dbReference type="CDD" id="cd17039">
    <property type="entry name" value="Ubl_ubiquitin_like"/>
    <property type="match status" value="1"/>
</dbReference>
<name>A0A1E7F4F6_9STRA</name>
<dbReference type="GO" id="GO:0005737">
    <property type="term" value="C:cytoplasm"/>
    <property type="evidence" value="ECO:0007669"/>
    <property type="project" value="TreeGrafter"/>
</dbReference>
<sequence>MQLFCTITASNGQRVPLTIDDNETTKMTPTQLRTQVSTVTKIPITELRLIFRGRMIKDDDTLEHSVLTEYKLENESVLHCMGKPVVVAVAAAVVDSSDNNTVSGTTTSTSSSSAGATVDSNRTVVPPLSRPMGSRSSAASIPRSLPIMNPNGDVSSNVNNLDNDPLKKALVRLRQNNPPSIYATGVTTLERVLKNIIDHPMEEKYRQVKKQNAAFNKRLGGLIGGHDCMLATGFTVDNDTSSSEEVYKLQATAQKWTYLTEKAQQIVIDASQQAKLQQQQAQQPSSSSLPVGVGVGGVPAGGGNGGAGGMMPGLPGGGPGGMNMNMNMNDPNMQNMMSQMMQNPEALATALQNPMIQQMMQNDPNISPMMRQQMEAMSNNPAMLQQMTQRMQDPTVQAQLRQAMAANGGGGGANGGGGPMGGGMGGMMPNSNNDAGAAAPPAQQQQQQLQPPRNDTNQTEDDMIAEAIRRSLEDAS</sequence>
<evidence type="ECO:0000259" key="2">
    <source>
        <dbReference type="PROSITE" id="PS50053"/>
    </source>
</evidence>
<dbReference type="Proteomes" id="UP000095751">
    <property type="component" value="Unassembled WGS sequence"/>
</dbReference>